<keyword evidence="14" id="KW-1185">Reference proteome</keyword>
<dbReference type="EC" id="2.3.1.282" evidence="5"/>
<dbReference type="InterPro" id="IPR031641">
    <property type="entry name" value="PapA_C"/>
</dbReference>
<evidence type="ECO:0000313" key="13">
    <source>
        <dbReference type="EMBL" id="MBN0048531.1"/>
    </source>
</evidence>
<reference evidence="13 14" key="1">
    <citation type="submission" date="2021-02" db="EMBL/GenBank/DDBJ databases">
        <title>Whole genome sequencing of Streptomyces actuosus VRA1.</title>
        <authorList>
            <person name="Sen G."/>
            <person name="Sen A."/>
        </authorList>
    </citation>
    <scope>NUCLEOTIDE SEQUENCE [LARGE SCALE GENOMIC DNA]</scope>
    <source>
        <strain evidence="13 14">VRA1</strain>
    </source>
</reference>
<sequence>MQRELCPVEGLYVAQRSRAVVSCALDGPVDADVLAAAFDSVTAERPTLLTRIVPATTGHALTLLPERERPKLRVRAGGDEAYAEELNDPLPVGGPLARATLVSAPGGDRHLFVLVVDHVITDGHSAIALLNAMWDRYRDYADPARADLPATGLPVPEPATDLPAPVSTLLPPADPADVARYLERRIEESGGPVELLTYDVPAAGDTGEEQRIEIQRLLLDAEQTGRLRRSARAAGLSVHGLVGAAVLIAARRRLGGTGPRVLRCMSPVDLRSRLAPPLPPEVMVAAVTAHVRAVEVRDDSDPVALARHVGHGVREFLDRGDHFHEMRIMPDVPRHPTLQLGTVIVTNMGLVPGPRLPDGLRMTDVRLVPAREHYFPQAGRSPLMACVVSFDGRLAVEFPHHTACFSPAFMAELRDDVRGTLLSLADEERPVSVPTA</sequence>
<protein>
    <recommendedName>
        <fullName evidence="6">Phthiocerol/phthiodiolone dimycocerosyl transferase</fullName>
        <ecNumber evidence="5">2.3.1.282</ecNumber>
    </recommendedName>
    <alternativeName>
        <fullName evidence="11">Acyltransferase PapA5</fullName>
    </alternativeName>
    <alternativeName>
        <fullName evidence="9">Phthiocerol/phthiodiolone O-acyltransferase</fullName>
    </alternativeName>
    <alternativeName>
        <fullName evidence="10">Polyketide synthase-associated protein A5</fullName>
    </alternativeName>
</protein>
<dbReference type="EMBL" id="JAFFZS010000041">
    <property type="protein sequence ID" value="MBN0048531.1"/>
    <property type="molecule type" value="Genomic_DNA"/>
</dbReference>
<proteinExistence type="inferred from homology"/>
<dbReference type="InterPro" id="IPR023213">
    <property type="entry name" value="CAT-like_dom_sf"/>
</dbReference>
<gene>
    <name evidence="13" type="ORF">JS756_31425</name>
</gene>
<dbReference type="RefSeq" id="WP_205386663.1">
    <property type="nucleotide sequence ID" value="NZ_JAFFZS010000041.1"/>
</dbReference>
<dbReference type="Gene3D" id="3.30.559.10">
    <property type="entry name" value="Chloramphenicol acetyltransferase-like domain"/>
    <property type="match status" value="1"/>
</dbReference>
<dbReference type="Gene3D" id="3.30.559.30">
    <property type="entry name" value="Nonribosomal peptide synthetase, condensation domain"/>
    <property type="match status" value="1"/>
</dbReference>
<feature type="domain" description="Phthiocerol/phthiodiolone dimycocerosyl transferase C-terminal" evidence="12">
    <location>
        <begin position="209"/>
        <end position="398"/>
    </location>
</feature>
<evidence type="ECO:0000259" key="12">
    <source>
        <dbReference type="Pfam" id="PF16911"/>
    </source>
</evidence>
<evidence type="ECO:0000256" key="11">
    <source>
        <dbReference type="ARBA" id="ARBA00033407"/>
    </source>
</evidence>
<comment type="catalytic activity">
    <reaction evidence="2">
        <text>2 a mycocerosyl-[mycocerosic acid synthase] + a phenolphthiocerol = a dimycocerosyl phenolphthiocerol + 2 holo-[mycocerosic acid synthase].</text>
        <dbReference type="EC" id="2.3.1.282"/>
    </reaction>
</comment>
<evidence type="ECO:0000256" key="7">
    <source>
        <dbReference type="ARBA" id="ARBA00022679"/>
    </source>
</evidence>
<comment type="catalytic activity">
    <reaction evidence="1">
        <text>2 a mycocerosyl-[mycocerosic acid synthase] + a phthiocerol = a dimycocerosyl phthiocerol + 2 holo-[mycocerosic acid synthase].</text>
        <dbReference type="EC" id="2.3.1.282"/>
    </reaction>
</comment>
<evidence type="ECO:0000256" key="8">
    <source>
        <dbReference type="ARBA" id="ARBA00023315"/>
    </source>
</evidence>
<dbReference type="SUPFAM" id="SSF52777">
    <property type="entry name" value="CoA-dependent acyltransferases"/>
    <property type="match status" value="2"/>
</dbReference>
<comment type="catalytic activity">
    <reaction evidence="3">
        <text>2 a mycocerosyl-[mycocerosic acid synthase] + a phthiodiolone = a dimycocerosyl phthiodiolone + 2 holo-[mycocerosic acid synthase].</text>
        <dbReference type="EC" id="2.3.1.282"/>
    </reaction>
</comment>
<comment type="caution">
    <text evidence="13">The sequence shown here is derived from an EMBL/GenBank/DDBJ whole genome shotgun (WGS) entry which is preliminary data.</text>
</comment>
<dbReference type="GO" id="GO:0016301">
    <property type="term" value="F:kinase activity"/>
    <property type="evidence" value="ECO:0007669"/>
    <property type="project" value="UniProtKB-KW"/>
</dbReference>
<keyword evidence="7" id="KW-0808">Transferase</keyword>
<keyword evidence="13" id="KW-0418">Kinase</keyword>
<accession>A0ABS2VZX6</accession>
<evidence type="ECO:0000256" key="9">
    <source>
        <dbReference type="ARBA" id="ARBA00030465"/>
    </source>
</evidence>
<dbReference type="Pfam" id="PF16911">
    <property type="entry name" value="PapA_C"/>
    <property type="match status" value="1"/>
</dbReference>
<evidence type="ECO:0000313" key="14">
    <source>
        <dbReference type="Proteomes" id="UP000788262"/>
    </source>
</evidence>
<dbReference type="Proteomes" id="UP000788262">
    <property type="component" value="Unassembled WGS sequence"/>
</dbReference>
<organism evidence="13 14">
    <name type="scientific">Streptomyces actuosus</name>
    <dbReference type="NCBI Taxonomy" id="1885"/>
    <lineage>
        <taxon>Bacteria</taxon>
        <taxon>Bacillati</taxon>
        <taxon>Actinomycetota</taxon>
        <taxon>Actinomycetes</taxon>
        <taxon>Kitasatosporales</taxon>
        <taxon>Streptomycetaceae</taxon>
        <taxon>Streptomyces</taxon>
    </lineage>
</organism>
<evidence type="ECO:0000256" key="1">
    <source>
        <dbReference type="ARBA" id="ARBA00000026"/>
    </source>
</evidence>
<evidence type="ECO:0000256" key="10">
    <source>
        <dbReference type="ARBA" id="ARBA00032317"/>
    </source>
</evidence>
<dbReference type="PANTHER" id="PTHR28037:SF1">
    <property type="entry name" value="ALCOHOL O-ACETYLTRANSFERASE 1-RELATED"/>
    <property type="match status" value="1"/>
</dbReference>
<keyword evidence="8" id="KW-0012">Acyltransferase</keyword>
<evidence type="ECO:0000256" key="2">
    <source>
        <dbReference type="ARBA" id="ARBA00000625"/>
    </source>
</evidence>
<dbReference type="InterPro" id="IPR052058">
    <property type="entry name" value="Alcohol_O-acetyltransferase"/>
</dbReference>
<dbReference type="PANTHER" id="PTHR28037">
    <property type="entry name" value="ALCOHOL O-ACETYLTRANSFERASE 1-RELATED"/>
    <property type="match status" value="1"/>
</dbReference>
<comment type="similarity">
    <text evidence="4">Belongs to the acyltransferase PapA5 family.</text>
</comment>
<evidence type="ECO:0000256" key="5">
    <source>
        <dbReference type="ARBA" id="ARBA00012866"/>
    </source>
</evidence>
<evidence type="ECO:0000256" key="3">
    <source>
        <dbReference type="ARBA" id="ARBA00001907"/>
    </source>
</evidence>
<evidence type="ECO:0000256" key="4">
    <source>
        <dbReference type="ARBA" id="ARBA00006558"/>
    </source>
</evidence>
<evidence type="ECO:0000256" key="6">
    <source>
        <dbReference type="ARBA" id="ARBA00013449"/>
    </source>
</evidence>
<name>A0ABS2VZX6_STRAS</name>